<reference evidence="1 2" key="1">
    <citation type="submission" date="2022-01" db="EMBL/GenBank/DDBJ databases">
        <authorList>
            <person name="Xiong W."/>
            <person name="Schranz E."/>
        </authorList>
    </citation>
    <scope>NUCLEOTIDE SEQUENCE [LARGE SCALE GENOMIC DNA]</scope>
</reference>
<dbReference type="InterPro" id="IPR018247">
    <property type="entry name" value="EF_Hand_1_Ca_BS"/>
</dbReference>
<dbReference type="PROSITE" id="PS00018">
    <property type="entry name" value="EF_HAND_1"/>
    <property type="match status" value="1"/>
</dbReference>
<keyword evidence="2" id="KW-1185">Reference proteome</keyword>
<dbReference type="AlphaFoldDB" id="A0AAU9P567"/>
<accession>A0AAU9P567</accession>
<evidence type="ECO:0000313" key="2">
    <source>
        <dbReference type="Proteomes" id="UP001157418"/>
    </source>
</evidence>
<evidence type="ECO:0000313" key="1">
    <source>
        <dbReference type="EMBL" id="CAH1445309.1"/>
    </source>
</evidence>
<comment type="caution">
    <text evidence="1">The sequence shown here is derived from an EMBL/GenBank/DDBJ whole genome shotgun (WGS) entry which is preliminary data.</text>
</comment>
<organism evidence="1 2">
    <name type="scientific">Lactuca virosa</name>
    <dbReference type="NCBI Taxonomy" id="75947"/>
    <lineage>
        <taxon>Eukaryota</taxon>
        <taxon>Viridiplantae</taxon>
        <taxon>Streptophyta</taxon>
        <taxon>Embryophyta</taxon>
        <taxon>Tracheophyta</taxon>
        <taxon>Spermatophyta</taxon>
        <taxon>Magnoliopsida</taxon>
        <taxon>eudicotyledons</taxon>
        <taxon>Gunneridae</taxon>
        <taxon>Pentapetalae</taxon>
        <taxon>asterids</taxon>
        <taxon>campanulids</taxon>
        <taxon>Asterales</taxon>
        <taxon>Asteraceae</taxon>
        <taxon>Cichorioideae</taxon>
        <taxon>Cichorieae</taxon>
        <taxon>Lactucinae</taxon>
        <taxon>Lactuca</taxon>
    </lineage>
</organism>
<dbReference type="Proteomes" id="UP001157418">
    <property type="component" value="Unassembled WGS sequence"/>
</dbReference>
<proteinExistence type="predicted"/>
<sequence>MSISEPLTTSEEEEADGFVFKAGEDLSFDDVVNDFEMVAFGEFLVNSDEEDDKNDNHLMSKRDFKKLNRKLNVLLRSLNSNTQFAQHLNQEKMLADW</sequence>
<name>A0AAU9P567_9ASTR</name>
<dbReference type="EMBL" id="CAKMRJ010005523">
    <property type="protein sequence ID" value="CAH1445309.1"/>
    <property type="molecule type" value="Genomic_DNA"/>
</dbReference>
<protein>
    <submittedName>
        <fullName evidence="1">Uncharacterized protein</fullName>
    </submittedName>
</protein>
<gene>
    <name evidence="1" type="ORF">LVIROSA_LOCUS31077</name>
</gene>